<sequence>SLSTLNFNDMTSSQLIQFAELASQLKTLDINFDCFERNLTKCVNGVTVDELAVIALMFFKHETPIKSDDLLMKIIEALMLNLDIISDKSLSSMLKALRYSNNLRLLGDFQVLIESLYDQIDHRNIKTLTHIALVLTTMVIEDKTLLLKIVDKFRKEIHEARIKDIERIMLTLYMMAYGPETTDFYSVAAEQILVSTRKEELESFPHSFVYTINYMMQMDFYPEEALEYIMSPDFYKRAYDTYNLDREYMMLDYCIEIDHPEYHGPRLPKCSLNALIKEFGALSNQLQPIGDFTKVDQGTRLMIDLVRVCKQVTKAESAVHTDFLLPYIEKKMVVLCCDLRTREFTSPSEHLSRLPDGTIKYAPSDDKRWFALVIGSHNLMIRNTQRPTGALAVRMRHLRRIGYVPIL</sequence>
<comment type="caution">
    <text evidence="1">The sequence shown here is derived from an EMBL/GenBank/DDBJ whole genome shotgun (WGS) entry which is preliminary data.</text>
</comment>
<organism evidence="1 2">
    <name type="scientific">Eretmocerus hayati</name>
    <dbReference type="NCBI Taxonomy" id="131215"/>
    <lineage>
        <taxon>Eukaryota</taxon>
        <taxon>Metazoa</taxon>
        <taxon>Ecdysozoa</taxon>
        <taxon>Arthropoda</taxon>
        <taxon>Hexapoda</taxon>
        <taxon>Insecta</taxon>
        <taxon>Pterygota</taxon>
        <taxon>Neoptera</taxon>
        <taxon>Endopterygota</taxon>
        <taxon>Hymenoptera</taxon>
        <taxon>Apocrita</taxon>
        <taxon>Proctotrupomorpha</taxon>
        <taxon>Chalcidoidea</taxon>
        <taxon>Aphelinidae</taxon>
        <taxon>Aphelininae</taxon>
        <taxon>Eretmocerus</taxon>
    </lineage>
</organism>
<accession>A0ACC2P6B4</accession>
<proteinExistence type="predicted"/>
<evidence type="ECO:0000313" key="1">
    <source>
        <dbReference type="EMBL" id="KAJ8678571.1"/>
    </source>
</evidence>
<feature type="non-terminal residue" evidence="1">
    <location>
        <position position="1"/>
    </location>
</feature>
<protein>
    <submittedName>
        <fullName evidence="1">Uncharacterized protein</fullName>
    </submittedName>
</protein>
<keyword evidence="2" id="KW-1185">Reference proteome</keyword>
<evidence type="ECO:0000313" key="2">
    <source>
        <dbReference type="Proteomes" id="UP001239111"/>
    </source>
</evidence>
<reference evidence="1" key="1">
    <citation type="submission" date="2023-04" db="EMBL/GenBank/DDBJ databases">
        <title>A chromosome-level genome assembly of the parasitoid wasp Eretmocerus hayati.</title>
        <authorList>
            <person name="Zhong Y."/>
            <person name="Liu S."/>
            <person name="Liu Y."/>
        </authorList>
    </citation>
    <scope>NUCLEOTIDE SEQUENCE</scope>
    <source>
        <strain evidence="1">ZJU_SS_LIU_2023</strain>
    </source>
</reference>
<dbReference type="EMBL" id="CM056742">
    <property type="protein sequence ID" value="KAJ8678571.1"/>
    <property type="molecule type" value="Genomic_DNA"/>
</dbReference>
<feature type="non-terminal residue" evidence="1">
    <location>
        <position position="407"/>
    </location>
</feature>
<dbReference type="Proteomes" id="UP001239111">
    <property type="component" value="Chromosome 2"/>
</dbReference>
<name>A0ACC2P6B4_9HYME</name>
<gene>
    <name evidence="1" type="ORF">QAD02_014358</name>
</gene>